<evidence type="ECO:0000256" key="7">
    <source>
        <dbReference type="SAM" id="MobiDB-lite"/>
    </source>
</evidence>
<feature type="transmembrane region" description="Helical" evidence="8">
    <location>
        <begin position="17"/>
        <end position="37"/>
    </location>
</feature>
<sequence>MERLITYFETIPSSHRSAILVGGITLFWLIESAAPLFRFRYNKWKHAGLNIFFTLTTIIINFAMAFILVKASDWAVQNSFGILEWLPTLPLWAFALTGLLLLDLIGAWFVHWTEHKVKWMWRFHLIHHSDTQVDTTTANRHHPGESVFRFVFTTAAVVLVGAPMWMVFLYQALSVALSQFNHANIELPKSVDSILSWFLVTPNMHHVHHHYVQPYTDTNYGNIFSIWDRLFGTFAQHEGHKLVYGIDTHLEAEENTNLGNLLKIPFQAYRPPVGSKFSEESFSSSISSEKKQATSA</sequence>
<feature type="transmembrane region" description="Helical" evidence="8">
    <location>
        <begin position="89"/>
        <end position="110"/>
    </location>
</feature>
<gene>
    <name evidence="10" type="ORF">EZE20_19145</name>
</gene>
<dbReference type="GO" id="GO:0050479">
    <property type="term" value="F:glyceryl-ether monooxygenase activity"/>
    <property type="evidence" value="ECO:0007669"/>
    <property type="project" value="TreeGrafter"/>
</dbReference>
<evidence type="ECO:0000256" key="8">
    <source>
        <dbReference type="SAM" id="Phobius"/>
    </source>
</evidence>
<feature type="region of interest" description="Disordered" evidence="7">
    <location>
        <begin position="275"/>
        <end position="296"/>
    </location>
</feature>
<keyword evidence="2 8" id="KW-0812">Transmembrane</keyword>
<evidence type="ECO:0000313" key="10">
    <source>
        <dbReference type="EMBL" id="TDB61858.1"/>
    </source>
</evidence>
<dbReference type="AlphaFoldDB" id="A0A4R4K3D8"/>
<keyword evidence="3 8" id="KW-1133">Transmembrane helix</keyword>
<accession>A0A4R4K3D8</accession>
<evidence type="ECO:0000256" key="1">
    <source>
        <dbReference type="ARBA" id="ARBA00004127"/>
    </source>
</evidence>
<feature type="transmembrane region" description="Helical" evidence="8">
    <location>
        <begin position="150"/>
        <end position="173"/>
    </location>
</feature>
<dbReference type="GO" id="GO:0008610">
    <property type="term" value="P:lipid biosynthetic process"/>
    <property type="evidence" value="ECO:0007669"/>
    <property type="project" value="InterPro"/>
</dbReference>
<keyword evidence="6 8" id="KW-0472">Membrane</keyword>
<feature type="transmembrane region" description="Helical" evidence="8">
    <location>
        <begin position="49"/>
        <end position="69"/>
    </location>
</feature>
<dbReference type="OrthoDB" id="9770329at2"/>
<dbReference type="PANTHER" id="PTHR21624:SF1">
    <property type="entry name" value="ALKYLGLYCEROL MONOOXYGENASE"/>
    <property type="match status" value="1"/>
</dbReference>
<protein>
    <submittedName>
        <fullName evidence="10">Fatty acid hydroxylase family protein</fullName>
    </submittedName>
</protein>
<feature type="domain" description="Fatty acid hydroxylase" evidence="9">
    <location>
        <begin position="100"/>
        <end position="233"/>
    </location>
</feature>
<dbReference type="EMBL" id="SMJU01000013">
    <property type="protein sequence ID" value="TDB61858.1"/>
    <property type="molecule type" value="Genomic_DNA"/>
</dbReference>
<evidence type="ECO:0000259" key="9">
    <source>
        <dbReference type="Pfam" id="PF04116"/>
    </source>
</evidence>
<dbReference type="GO" id="GO:0016020">
    <property type="term" value="C:membrane"/>
    <property type="evidence" value="ECO:0007669"/>
    <property type="project" value="GOC"/>
</dbReference>
<keyword evidence="11" id="KW-1185">Reference proteome</keyword>
<dbReference type="Pfam" id="PF04116">
    <property type="entry name" value="FA_hydroxylase"/>
    <property type="match status" value="1"/>
</dbReference>
<evidence type="ECO:0000256" key="6">
    <source>
        <dbReference type="ARBA" id="ARBA00023136"/>
    </source>
</evidence>
<reference evidence="10 11" key="1">
    <citation type="submission" date="2019-02" db="EMBL/GenBank/DDBJ databases">
        <title>Arundinibacter roseus gen. nov., sp. nov., a new member of the family Cytophagaceae.</title>
        <authorList>
            <person name="Szuroczki S."/>
            <person name="Khayer B."/>
            <person name="Sproer C."/>
            <person name="Toumi M."/>
            <person name="Szabo A."/>
            <person name="Felfoldi T."/>
            <person name="Schumann P."/>
            <person name="Toth E."/>
        </authorList>
    </citation>
    <scope>NUCLEOTIDE SEQUENCE [LARGE SCALE GENOMIC DNA]</scope>
    <source>
        <strain evidence="10 11">DMA-k-7a</strain>
    </source>
</reference>
<organism evidence="10 11">
    <name type="scientific">Arundinibacter roseus</name>
    <dbReference type="NCBI Taxonomy" id="2070510"/>
    <lineage>
        <taxon>Bacteria</taxon>
        <taxon>Pseudomonadati</taxon>
        <taxon>Bacteroidota</taxon>
        <taxon>Cytophagia</taxon>
        <taxon>Cytophagales</taxon>
        <taxon>Spirosomataceae</taxon>
        <taxon>Arundinibacter</taxon>
    </lineage>
</organism>
<evidence type="ECO:0000256" key="4">
    <source>
        <dbReference type="ARBA" id="ARBA00023002"/>
    </source>
</evidence>
<dbReference type="InterPro" id="IPR006694">
    <property type="entry name" value="Fatty_acid_hydroxylase"/>
</dbReference>
<dbReference type="GO" id="GO:0006643">
    <property type="term" value="P:membrane lipid metabolic process"/>
    <property type="evidence" value="ECO:0007669"/>
    <property type="project" value="TreeGrafter"/>
</dbReference>
<evidence type="ECO:0000256" key="5">
    <source>
        <dbReference type="ARBA" id="ARBA00023098"/>
    </source>
</evidence>
<keyword evidence="5" id="KW-0443">Lipid metabolism</keyword>
<comment type="caution">
    <text evidence="10">The sequence shown here is derived from an EMBL/GenBank/DDBJ whole genome shotgun (WGS) entry which is preliminary data.</text>
</comment>
<evidence type="ECO:0000313" key="11">
    <source>
        <dbReference type="Proteomes" id="UP000295706"/>
    </source>
</evidence>
<evidence type="ECO:0000256" key="2">
    <source>
        <dbReference type="ARBA" id="ARBA00022692"/>
    </source>
</evidence>
<dbReference type="RefSeq" id="WP_132120688.1">
    <property type="nucleotide sequence ID" value="NZ_SMJU01000013.1"/>
</dbReference>
<dbReference type="GO" id="GO:0005506">
    <property type="term" value="F:iron ion binding"/>
    <property type="evidence" value="ECO:0007669"/>
    <property type="project" value="InterPro"/>
</dbReference>
<name>A0A4R4K3D8_9BACT</name>
<dbReference type="PANTHER" id="PTHR21624">
    <property type="entry name" value="STEROL DESATURASE-RELATED PROTEIN"/>
    <property type="match status" value="1"/>
</dbReference>
<dbReference type="GO" id="GO:0012505">
    <property type="term" value="C:endomembrane system"/>
    <property type="evidence" value="ECO:0007669"/>
    <property type="project" value="UniProtKB-SubCell"/>
</dbReference>
<evidence type="ECO:0000256" key="3">
    <source>
        <dbReference type="ARBA" id="ARBA00022989"/>
    </source>
</evidence>
<keyword evidence="4" id="KW-0560">Oxidoreductase</keyword>
<dbReference type="Proteomes" id="UP000295706">
    <property type="component" value="Unassembled WGS sequence"/>
</dbReference>
<proteinExistence type="predicted"/>
<dbReference type="InterPro" id="IPR051689">
    <property type="entry name" value="Sterol_desaturase/TMEM195"/>
</dbReference>
<comment type="subcellular location">
    <subcellularLocation>
        <location evidence="1">Endomembrane system</location>
        <topology evidence="1">Multi-pass membrane protein</topology>
    </subcellularLocation>
</comment>